<gene>
    <name evidence="3" type="ORF">DPMN_193454</name>
</gene>
<keyword evidence="2" id="KW-0472">Membrane</keyword>
<keyword evidence="4" id="KW-1185">Reference proteome</keyword>
<organism evidence="3 4">
    <name type="scientific">Dreissena polymorpha</name>
    <name type="common">Zebra mussel</name>
    <name type="synonym">Mytilus polymorpha</name>
    <dbReference type="NCBI Taxonomy" id="45954"/>
    <lineage>
        <taxon>Eukaryota</taxon>
        <taxon>Metazoa</taxon>
        <taxon>Spiralia</taxon>
        <taxon>Lophotrochozoa</taxon>
        <taxon>Mollusca</taxon>
        <taxon>Bivalvia</taxon>
        <taxon>Autobranchia</taxon>
        <taxon>Heteroconchia</taxon>
        <taxon>Euheterodonta</taxon>
        <taxon>Imparidentia</taxon>
        <taxon>Neoheterodontei</taxon>
        <taxon>Myida</taxon>
        <taxon>Dreissenoidea</taxon>
        <taxon>Dreissenidae</taxon>
        <taxon>Dreissena</taxon>
    </lineage>
</organism>
<reference evidence="3" key="2">
    <citation type="submission" date="2020-11" db="EMBL/GenBank/DDBJ databases">
        <authorList>
            <person name="McCartney M.A."/>
            <person name="Auch B."/>
            <person name="Kono T."/>
            <person name="Mallez S."/>
            <person name="Becker A."/>
            <person name="Gohl D.M."/>
            <person name="Silverstein K.A.T."/>
            <person name="Koren S."/>
            <person name="Bechman K.B."/>
            <person name="Herman A."/>
            <person name="Abrahante J.E."/>
            <person name="Garbe J."/>
        </authorList>
    </citation>
    <scope>NUCLEOTIDE SEQUENCE</scope>
    <source>
        <strain evidence="3">Duluth1</strain>
        <tissue evidence="3">Whole animal</tissue>
    </source>
</reference>
<dbReference type="EMBL" id="JAIWYP010000065">
    <property type="protein sequence ID" value="KAH3690396.1"/>
    <property type="molecule type" value="Genomic_DNA"/>
</dbReference>
<feature type="transmembrane region" description="Helical" evidence="2">
    <location>
        <begin position="202"/>
        <end position="223"/>
    </location>
</feature>
<evidence type="ECO:0000256" key="2">
    <source>
        <dbReference type="SAM" id="Phobius"/>
    </source>
</evidence>
<comment type="caution">
    <text evidence="3">The sequence shown here is derived from an EMBL/GenBank/DDBJ whole genome shotgun (WGS) entry which is preliminary data.</text>
</comment>
<keyword evidence="2" id="KW-1133">Transmembrane helix</keyword>
<feature type="region of interest" description="Disordered" evidence="1">
    <location>
        <begin position="143"/>
        <end position="176"/>
    </location>
</feature>
<evidence type="ECO:0000256" key="1">
    <source>
        <dbReference type="SAM" id="MobiDB-lite"/>
    </source>
</evidence>
<dbReference type="Gene3D" id="3.40.1620.60">
    <property type="match status" value="1"/>
</dbReference>
<evidence type="ECO:0000313" key="3">
    <source>
        <dbReference type="EMBL" id="KAH3690396.1"/>
    </source>
</evidence>
<dbReference type="AlphaFoldDB" id="A0A9D3XZY6"/>
<accession>A0A9D3XZY6</accession>
<protein>
    <submittedName>
        <fullName evidence="3">Uncharacterized protein</fullName>
    </submittedName>
</protein>
<reference evidence="3" key="1">
    <citation type="journal article" date="2019" name="bioRxiv">
        <title>The Genome of the Zebra Mussel, Dreissena polymorpha: A Resource for Invasive Species Research.</title>
        <authorList>
            <person name="McCartney M.A."/>
            <person name="Auch B."/>
            <person name="Kono T."/>
            <person name="Mallez S."/>
            <person name="Zhang Y."/>
            <person name="Obille A."/>
            <person name="Becker A."/>
            <person name="Abrahante J.E."/>
            <person name="Garbe J."/>
            <person name="Badalamenti J.P."/>
            <person name="Herman A."/>
            <person name="Mangelson H."/>
            <person name="Liachko I."/>
            <person name="Sullivan S."/>
            <person name="Sone E.D."/>
            <person name="Koren S."/>
            <person name="Silverstein K.A.T."/>
            <person name="Beckman K.B."/>
            <person name="Gohl D.M."/>
        </authorList>
    </citation>
    <scope>NUCLEOTIDE SEQUENCE</scope>
    <source>
        <strain evidence="3">Duluth1</strain>
        <tissue evidence="3">Whole animal</tissue>
    </source>
</reference>
<keyword evidence="2" id="KW-0812">Transmembrane</keyword>
<proteinExistence type="predicted"/>
<name>A0A9D3XZY6_DREPO</name>
<feature type="compositionally biased region" description="Low complexity" evidence="1">
    <location>
        <begin position="143"/>
        <end position="167"/>
    </location>
</feature>
<dbReference type="Proteomes" id="UP000828390">
    <property type="component" value="Unassembled WGS sequence"/>
</dbReference>
<sequence length="225" mass="25130">MSASVFNPDESTVDTYSKFSTCSVNQFIDHLKRQNDCIADNGFTDEQFKNSFCSGLLGQRENSLGLQCQKRTGYTKSTVCQETTISGDVGCYGHGQVFCANEYGSCVDLAFVWNGTPCGDGKMCFKGRCVSDFDICKTTTTKPTTTTRRTPTTTKTKPTTTRPTTTTPEEEPNEDYETTYDPEWQRLELASSVRPSVAPSVFSFRTTLLLVFLEVLFFALFYISF</sequence>
<evidence type="ECO:0000313" key="4">
    <source>
        <dbReference type="Proteomes" id="UP000828390"/>
    </source>
</evidence>